<keyword evidence="2" id="KW-1185">Reference proteome</keyword>
<accession>A0A0P1A9N9</accession>
<dbReference type="AlphaFoldDB" id="A0A0P1A9N9"/>
<evidence type="ECO:0000313" key="2">
    <source>
        <dbReference type="Proteomes" id="UP000054928"/>
    </source>
</evidence>
<dbReference type="GeneID" id="59052852"/>
<reference evidence="2" key="1">
    <citation type="submission" date="2014-09" db="EMBL/GenBank/DDBJ databases">
        <authorList>
            <person name="Sharma Rahul"/>
            <person name="Thines Marco"/>
        </authorList>
    </citation>
    <scope>NUCLEOTIDE SEQUENCE [LARGE SCALE GENOMIC DNA]</scope>
</reference>
<dbReference type="EMBL" id="CCYD01000261">
    <property type="protein sequence ID" value="CEG37103.1"/>
    <property type="molecule type" value="Genomic_DNA"/>
</dbReference>
<organism evidence="1 2">
    <name type="scientific">Plasmopara halstedii</name>
    <name type="common">Downy mildew of sunflower</name>
    <dbReference type="NCBI Taxonomy" id="4781"/>
    <lineage>
        <taxon>Eukaryota</taxon>
        <taxon>Sar</taxon>
        <taxon>Stramenopiles</taxon>
        <taxon>Oomycota</taxon>
        <taxon>Peronosporomycetes</taxon>
        <taxon>Peronosporales</taxon>
        <taxon>Peronosporaceae</taxon>
        <taxon>Plasmopara</taxon>
    </lineage>
</organism>
<evidence type="ECO:0000313" key="1">
    <source>
        <dbReference type="EMBL" id="CEG37103.1"/>
    </source>
</evidence>
<name>A0A0P1A9N9_PLAHL</name>
<protein>
    <submittedName>
        <fullName evidence="1">Uncharacterized protein</fullName>
    </submittedName>
</protein>
<dbReference type="Proteomes" id="UP000054928">
    <property type="component" value="Unassembled WGS sequence"/>
</dbReference>
<sequence>MKMPRCQPNHIRSAHIVPQRQVSPAGADPNNIFKFDYHSTSKQVIYLEINYIKISSIVPCIAIFFI</sequence>
<dbReference type="RefSeq" id="XP_036263028.1">
    <property type="nucleotide sequence ID" value="XM_036407317.1"/>
</dbReference>
<proteinExistence type="predicted"/>